<evidence type="ECO:0000313" key="2">
    <source>
        <dbReference type="EMBL" id="GIF96994.1"/>
    </source>
</evidence>
<keyword evidence="1" id="KW-0472">Membrane</keyword>
<accession>A0A8J3KJ71</accession>
<protein>
    <submittedName>
        <fullName evidence="2">Uncharacterized protein</fullName>
    </submittedName>
</protein>
<evidence type="ECO:0000313" key="3">
    <source>
        <dbReference type="Proteomes" id="UP000659904"/>
    </source>
</evidence>
<evidence type="ECO:0000256" key="1">
    <source>
        <dbReference type="SAM" id="Phobius"/>
    </source>
</evidence>
<gene>
    <name evidence="2" type="ORF">Cci01nite_20880</name>
</gene>
<dbReference type="EMBL" id="BONH01000007">
    <property type="protein sequence ID" value="GIF96994.1"/>
    <property type="molecule type" value="Genomic_DNA"/>
</dbReference>
<comment type="caution">
    <text evidence="2">The sequence shown here is derived from an EMBL/GenBank/DDBJ whole genome shotgun (WGS) entry which is preliminary data.</text>
</comment>
<keyword evidence="1" id="KW-0812">Transmembrane</keyword>
<sequence>MSGSNQVGRAKVWRHVGRARIRSDGVAKVVPAELTAVMAVPDPAVPVFVDDSGRRRRRIRSVAFAVACAVVVLAAVAWLSLSAGLVRPIPATTCAPAADRPSSQCGRR</sequence>
<organism evidence="2 3">
    <name type="scientific">Catellatospora citrea</name>
    <dbReference type="NCBI Taxonomy" id="53366"/>
    <lineage>
        <taxon>Bacteria</taxon>
        <taxon>Bacillati</taxon>
        <taxon>Actinomycetota</taxon>
        <taxon>Actinomycetes</taxon>
        <taxon>Micromonosporales</taxon>
        <taxon>Micromonosporaceae</taxon>
        <taxon>Catellatospora</taxon>
    </lineage>
</organism>
<feature type="transmembrane region" description="Helical" evidence="1">
    <location>
        <begin position="62"/>
        <end position="81"/>
    </location>
</feature>
<dbReference type="AlphaFoldDB" id="A0A8J3KJ71"/>
<dbReference type="Proteomes" id="UP000659904">
    <property type="component" value="Unassembled WGS sequence"/>
</dbReference>
<dbReference type="RefSeq" id="WP_147432650.1">
    <property type="nucleotide sequence ID" value="NZ_BONH01000007.1"/>
</dbReference>
<keyword evidence="3" id="KW-1185">Reference proteome</keyword>
<proteinExistence type="predicted"/>
<reference evidence="2 3" key="1">
    <citation type="submission" date="2021-01" db="EMBL/GenBank/DDBJ databases">
        <title>Whole genome shotgun sequence of Catellatospora citrea NBRC 14495.</title>
        <authorList>
            <person name="Komaki H."/>
            <person name="Tamura T."/>
        </authorList>
    </citation>
    <scope>NUCLEOTIDE SEQUENCE [LARGE SCALE GENOMIC DNA]</scope>
    <source>
        <strain evidence="2 3">NBRC 14495</strain>
    </source>
</reference>
<name>A0A8J3KJ71_9ACTN</name>
<keyword evidence="1" id="KW-1133">Transmembrane helix</keyword>